<dbReference type="PANTHER" id="PTHR39186:SF1">
    <property type="entry name" value="DUF2071 DOMAIN-CONTAINING PROTEIN"/>
    <property type="match status" value="1"/>
</dbReference>
<sequence length="248" mass="28688">MEILRQTNHRPWPLPEGPWVMTQTWNDLLFAHWPIKPDVIRTLIPDSLQLDTFDGRAWIGVVPFHMSGIRLRWLPPVPFMSSFPEMNVRTYVVADGKPGVYFFSLDATNPIAVWTARTWFRLPYFNAHITVANEAGRIRYTSRRTHRPAPAGEFQAVYQPVSGVFHPHQGTLDHWLTERYRLYTIGRNKQVYHGEIHHAPWPLQQAEAEISVNTMAQGFGIELPAVKPILHFAKKIETVIWPLRQAKA</sequence>
<comment type="caution">
    <text evidence="1">The sequence shown here is derived from an EMBL/GenBank/DDBJ whole genome shotgun (WGS) entry which is preliminary data.</text>
</comment>
<dbReference type="InterPro" id="IPR023375">
    <property type="entry name" value="ADC_dom_sf"/>
</dbReference>
<evidence type="ECO:0000313" key="2">
    <source>
        <dbReference type="Proteomes" id="UP000217785"/>
    </source>
</evidence>
<dbReference type="Pfam" id="PF09844">
    <property type="entry name" value="DUF2071"/>
    <property type="match status" value="1"/>
</dbReference>
<accession>A0A292YN30</accession>
<dbReference type="Gene3D" id="2.40.400.10">
    <property type="entry name" value="Acetoacetate decarboxylase-like"/>
    <property type="match status" value="1"/>
</dbReference>
<evidence type="ECO:0008006" key="3">
    <source>
        <dbReference type="Google" id="ProtNLM"/>
    </source>
</evidence>
<dbReference type="PANTHER" id="PTHR39186">
    <property type="entry name" value="DUF2071 FAMILY PROTEIN"/>
    <property type="match status" value="1"/>
</dbReference>
<protein>
    <recommendedName>
        <fullName evidence="3">DUF2071 domain-containing protein</fullName>
    </recommendedName>
</protein>
<dbReference type="EMBL" id="BDUF01000051">
    <property type="protein sequence ID" value="GAX90163.1"/>
    <property type="molecule type" value="Genomic_DNA"/>
</dbReference>
<dbReference type="SUPFAM" id="SSF160104">
    <property type="entry name" value="Acetoacetate decarboxylase-like"/>
    <property type="match status" value="1"/>
</dbReference>
<dbReference type="Proteomes" id="UP000217785">
    <property type="component" value="Unassembled WGS sequence"/>
</dbReference>
<proteinExistence type="predicted"/>
<gene>
    <name evidence="1" type="ORF">EFBL_1789</name>
</gene>
<name>A0A292YN30_9BACL</name>
<dbReference type="AlphaFoldDB" id="A0A292YN30"/>
<dbReference type="InterPro" id="IPR018644">
    <property type="entry name" value="DUF2071"/>
</dbReference>
<reference evidence="2" key="1">
    <citation type="submission" date="2017-07" db="EMBL/GenBank/DDBJ databases">
        <title>Draft genome sequence of Effusibacillus lacus strain skLN1.</title>
        <authorList>
            <person name="Watanabe M."/>
            <person name="Kojima H."/>
            <person name="Fukui M."/>
        </authorList>
    </citation>
    <scope>NUCLEOTIDE SEQUENCE [LARGE SCALE GENOMIC DNA]</scope>
    <source>
        <strain evidence="2">skLN1</strain>
    </source>
</reference>
<keyword evidence="2" id="KW-1185">Reference proteome</keyword>
<organism evidence="1 2">
    <name type="scientific">Effusibacillus lacus</name>
    <dbReference type="NCBI Taxonomy" id="1348429"/>
    <lineage>
        <taxon>Bacteria</taxon>
        <taxon>Bacillati</taxon>
        <taxon>Bacillota</taxon>
        <taxon>Bacilli</taxon>
        <taxon>Bacillales</taxon>
        <taxon>Alicyclobacillaceae</taxon>
        <taxon>Effusibacillus</taxon>
    </lineage>
</organism>
<evidence type="ECO:0000313" key="1">
    <source>
        <dbReference type="EMBL" id="GAX90163.1"/>
    </source>
</evidence>